<keyword evidence="4" id="KW-0313">Glucose metabolism</keyword>
<dbReference type="AlphaFoldDB" id="A0A7M7T037"/>
<dbReference type="GO" id="GO:0005615">
    <property type="term" value="C:extracellular space"/>
    <property type="evidence" value="ECO:0000318"/>
    <property type="project" value="GO_Central"/>
</dbReference>
<dbReference type="InterPro" id="IPR004825">
    <property type="entry name" value="Insulin"/>
</dbReference>
<keyword evidence="12" id="KW-1185">Reference proteome</keyword>
<dbReference type="KEGG" id="spu:115918726"/>
<dbReference type="InterPro" id="IPR036438">
    <property type="entry name" value="Insulin-like_sf"/>
</dbReference>
<dbReference type="GO" id="GO:0008283">
    <property type="term" value="P:cell population proliferation"/>
    <property type="evidence" value="ECO:0000318"/>
    <property type="project" value="GO_Central"/>
</dbReference>
<dbReference type="InterPro" id="IPR016179">
    <property type="entry name" value="Insulin-like"/>
</dbReference>
<dbReference type="Pfam" id="PF00049">
    <property type="entry name" value="Insulin"/>
    <property type="match status" value="1"/>
</dbReference>
<dbReference type="Proteomes" id="UP000007110">
    <property type="component" value="Unassembled WGS sequence"/>
</dbReference>
<dbReference type="CDD" id="cd04367">
    <property type="entry name" value="IlGF_insulin_like"/>
    <property type="match status" value="1"/>
</dbReference>
<evidence type="ECO:0000256" key="3">
    <source>
        <dbReference type="ARBA" id="ARBA00022525"/>
    </source>
</evidence>
<keyword evidence="5" id="KW-0372">Hormone</keyword>
<evidence type="ECO:0000256" key="5">
    <source>
        <dbReference type="ARBA" id="ARBA00022702"/>
    </source>
</evidence>
<dbReference type="GO" id="GO:0043066">
    <property type="term" value="P:negative regulation of apoptotic process"/>
    <property type="evidence" value="ECO:0000318"/>
    <property type="project" value="GO_Central"/>
</dbReference>
<dbReference type="GO" id="GO:0006006">
    <property type="term" value="P:glucose metabolic process"/>
    <property type="evidence" value="ECO:0007669"/>
    <property type="project" value="UniProtKB-KW"/>
</dbReference>
<dbReference type="InterPro" id="IPR022352">
    <property type="entry name" value="Ins/IGF/rlx"/>
</dbReference>
<dbReference type="GO" id="GO:0048009">
    <property type="term" value="P:insulin-like growth factor receptor signaling pathway"/>
    <property type="evidence" value="ECO:0000318"/>
    <property type="project" value="GO_Central"/>
</dbReference>
<feature type="compositionally biased region" description="Basic and acidic residues" evidence="9">
    <location>
        <begin position="184"/>
        <end position="200"/>
    </location>
</feature>
<dbReference type="EnsemblMetazoa" id="XM_030988094">
    <property type="protein sequence ID" value="XP_030843954"/>
    <property type="gene ID" value="LOC115918726"/>
</dbReference>
<comment type="similarity">
    <text evidence="2 8">Belongs to the insulin family.</text>
</comment>
<dbReference type="PRINTS" id="PR00276">
    <property type="entry name" value="INSULINFAMLY"/>
</dbReference>
<evidence type="ECO:0000256" key="2">
    <source>
        <dbReference type="ARBA" id="ARBA00009034"/>
    </source>
</evidence>
<evidence type="ECO:0000256" key="7">
    <source>
        <dbReference type="ARBA" id="ARBA00023277"/>
    </source>
</evidence>
<feature type="compositionally biased region" description="Basic and acidic residues" evidence="9">
    <location>
        <begin position="223"/>
        <end position="250"/>
    </location>
</feature>
<dbReference type="Gene3D" id="1.10.100.10">
    <property type="entry name" value="Insulin-like"/>
    <property type="match status" value="1"/>
</dbReference>
<accession>A0A7M7T037</accession>
<dbReference type="GO" id="GO:0005179">
    <property type="term" value="F:hormone activity"/>
    <property type="evidence" value="ECO:0000318"/>
    <property type="project" value="GO_Central"/>
</dbReference>
<dbReference type="GO" id="GO:0051897">
    <property type="term" value="P:positive regulation of phosphatidylinositol 3-kinase/protein kinase B signal transduction"/>
    <property type="evidence" value="ECO:0000318"/>
    <property type="project" value="GO_Central"/>
</dbReference>
<evidence type="ECO:0000256" key="6">
    <source>
        <dbReference type="ARBA" id="ARBA00023157"/>
    </source>
</evidence>
<protein>
    <recommendedName>
        <fullName evidence="10">Insulin-like domain-containing protein</fullName>
    </recommendedName>
</protein>
<keyword evidence="6" id="KW-1015">Disulfide bond</keyword>
<evidence type="ECO:0000259" key="10">
    <source>
        <dbReference type="SMART" id="SM00078"/>
    </source>
</evidence>
<dbReference type="GO" id="GO:0005159">
    <property type="term" value="F:insulin-like growth factor receptor binding"/>
    <property type="evidence" value="ECO:0000318"/>
    <property type="project" value="GO_Central"/>
</dbReference>
<sequence length="368" mass="41514">MFVLPKLRTSGDSFFRRFVTSMAYVKMVCFRYPVAVMSVVLLALLRHVTASFPLLCGQELVKAVAAVCNDRGYYGQPSKRSAGIFELETRAKTFLKSGISRGETRRSKRGARTGLIVTECCLNRCSVSHLESYCNPLPPDAVHDAEVHIRLEKSAEEDADEGRPQDGPSQLDTATGTVPETEMSETRGRVRIDAVEKVLSERLIPTSTTGSSPSPSRKKPRKDKSERRNSSREAKQARREERRRNRERSSGGRSRNGRRKDKDNDRASRAKRHGLNLWRNMFSDKFFSDIPGLENQPNLHPVNGRAPSSTTIDTFQMKSSIPIQDSPEGNGKENFEQSSINQEADKKMRFSALMTKLRTMVLKFPKDR</sequence>
<comment type="subcellular location">
    <subcellularLocation>
        <location evidence="1 8">Secreted</location>
    </subcellularLocation>
</comment>
<feature type="domain" description="Insulin-like" evidence="10">
    <location>
        <begin position="53"/>
        <end position="134"/>
    </location>
</feature>
<dbReference type="PANTHER" id="PTHR46845:SF1">
    <property type="entry name" value="INSULIN-LIKE GROWTH FACTOR I"/>
    <property type="match status" value="1"/>
</dbReference>
<feature type="compositionally biased region" description="Basic and acidic residues" evidence="9">
    <location>
        <begin position="154"/>
        <end position="164"/>
    </location>
</feature>
<feature type="region of interest" description="Disordered" evidence="9">
    <location>
        <begin position="154"/>
        <end position="272"/>
    </location>
</feature>
<evidence type="ECO:0000256" key="4">
    <source>
        <dbReference type="ARBA" id="ARBA00022526"/>
    </source>
</evidence>
<dbReference type="GeneID" id="115918726"/>
<dbReference type="InterPro" id="IPR022353">
    <property type="entry name" value="Insulin_CS"/>
</dbReference>
<dbReference type="SMART" id="SM00078">
    <property type="entry name" value="IlGF"/>
    <property type="match status" value="1"/>
</dbReference>
<feature type="compositionally biased region" description="Polar residues" evidence="9">
    <location>
        <begin position="167"/>
        <end position="178"/>
    </location>
</feature>
<dbReference type="InParanoid" id="A0A7M7T037"/>
<dbReference type="SUPFAM" id="SSF56994">
    <property type="entry name" value="Insulin-like"/>
    <property type="match status" value="1"/>
</dbReference>
<evidence type="ECO:0000256" key="8">
    <source>
        <dbReference type="RuleBase" id="RU000406"/>
    </source>
</evidence>
<feature type="compositionally biased region" description="Low complexity" evidence="9">
    <location>
        <begin position="205"/>
        <end position="215"/>
    </location>
</feature>
<dbReference type="RefSeq" id="XP_030843954.1">
    <property type="nucleotide sequence ID" value="XM_030988094.1"/>
</dbReference>
<evidence type="ECO:0000256" key="9">
    <source>
        <dbReference type="SAM" id="MobiDB-lite"/>
    </source>
</evidence>
<dbReference type="PANTHER" id="PTHR46845">
    <property type="entry name" value="INSULIN-LIKE GROWTH FACTOR I"/>
    <property type="match status" value="1"/>
</dbReference>
<dbReference type="OrthoDB" id="10019596at2759"/>
<feature type="region of interest" description="Disordered" evidence="9">
    <location>
        <begin position="321"/>
        <end position="343"/>
    </location>
</feature>
<dbReference type="GO" id="GO:0008284">
    <property type="term" value="P:positive regulation of cell population proliferation"/>
    <property type="evidence" value="ECO:0000318"/>
    <property type="project" value="GO_Central"/>
</dbReference>
<keyword evidence="7" id="KW-0119">Carbohydrate metabolism</keyword>
<reference evidence="11" key="2">
    <citation type="submission" date="2021-01" db="UniProtKB">
        <authorList>
            <consortium name="EnsemblMetazoa"/>
        </authorList>
    </citation>
    <scope>IDENTIFICATION</scope>
</reference>
<evidence type="ECO:0000256" key="1">
    <source>
        <dbReference type="ARBA" id="ARBA00004613"/>
    </source>
</evidence>
<evidence type="ECO:0000313" key="12">
    <source>
        <dbReference type="Proteomes" id="UP000007110"/>
    </source>
</evidence>
<dbReference type="PROSITE" id="PS00262">
    <property type="entry name" value="INSULIN"/>
    <property type="match status" value="1"/>
</dbReference>
<keyword evidence="3 8" id="KW-0964">Secreted</keyword>
<reference evidence="12" key="1">
    <citation type="submission" date="2015-02" db="EMBL/GenBank/DDBJ databases">
        <title>Genome sequencing for Strongylocentrotus purpuratus.</title>
        <authorList>
            <person name="Murali S."/>
            <person name="Liu Y."/>
            <person name="Vee V."/>
            <person name="English A."/>
            <person name="Wang M."/>
            <person name="Skinner E."/>
            <person name="Han Y."/>
            <person name="Muzny D.M."/>
            <person name="Worley K.C."/>
            <person name="Gibbs R.A."/>
        </authorList>
    </citation>
    <scope>NUCLEOTIDE SEQUENCE</scope>
</reference>
<name>A0A7M7T037_STRPU</name>
<evidence type="ECO:0000313" key="11">
    <source>
        <dbReference type="EnsemblMetazoa" id="XP_030843954"/>
    </source>
</evidence>
<proteinExistence type="inferred from homology"/>
<organism evidence="11 12">
    <name type="scientific">Strongylocentrotus purpuratus</name>
    <name type="common">Purple sea urchin</name>
    <dbReference type="NCBI Taxonomy" id="7668"/>
    <lineage>
        <taxon>Eukaryota</taxon>
        <taxon>Metazoa</taxon>
        <taxon>Echinodermata</taxon>
        <taxon>Eleutherozoa</taxon>
        <taxon>Echinozoa</taxon>
        <taxon>Echinoidea</taxon>
        <taxon>Euechinoidea</taxon>
        <taxon>Echinacea</taxon>
        <taxon>Camarodonta</taxon>
        <taxon>Echinidea</taxon>
        <taxon>Strongylocentrotidae</taxon>
        <taxon>Strongylocentrotus</taxon>
    </lineage>
</organism>